<dbReference type="Gene3D" id="2.60.120.580">
    <property type="entry name" value="Acetamidase/Formamidase-like domains"/>
    <property type="match status" value="1"/>
</dbReference>
<dbReference type="InterPro" id="IPR004304">
    <property type="entry name" value="FmdA_AmdA"/>
</dbReference>
<keyword evidence="2" id="KW-1185">Reference proteome</keyword>
<dbReference type="Gene3D" id="3.10.28.20">
    <property type="entry name" value="Acetamidase/Formamidase-like domains"/>
    <property type="match status" value="1"/>
</dbReference>
<dbReference type="PANTHER" id="PTHR31891">
    <property type="entry name" value="FORMAMIDASE C869.04-RELATED"/>
    <property type="match status" value="1"/>
</dbReference>
<evidence type="ECO:0000313" key="1">
    <source>
        <dbReference type="EMBL" id="MBF4695038.1"/>
    </source>
</evidence>
<dbReference type="Proteomes" id="UP000614200">
    <property type="component" value="Unassembled WGS sequence"/>
</dbReference>
<dbReference type="Pfam" id="PF03069">
    <property type="entry name" value="FmdA_AmdA"/>
    <property type="match status" value="2"/>
</dbReference>
<name>A0ABR9ZX45_9FIRM</name>
<comment type="caution">
    <text evidence="1">The sequence shown here is derived from an EMBL/GenBank/DDBJ whole genome shotgun (WGS) entry which is preliminary data.</text>
</comment>
<sequence>MIDKYVYTFSPDNAPILEIEKGDTIVFKTLDCFSDQIHSEEHLISDVDYNKLNPATGPVSIKDAEAGDVIVVNIIDIKVSDQGVVSSLSGVGPLSDRSNLKTKIIKIQENTACFNELQLPINPMIGVIGLAPKAGRVPTGFPGSHGGNLDCKIITRGSIVYLPVQTSGGLLQIGDLHAVMGDGEICGTGLEVSGEVRVKVDVIKRFNLEWPIVETNDKWYVIACASDYETALKYAAEAMQNLLVDAYKWEREEVYLYLSLQGDVEICQGCKPCSVDIVLRMSVPKIDEKRRLI</sequence>
<dbReference type="Gene3D" id="2.40.10.120">
    <property type="match status" value="1"/>
</dbReference>
<proteinExistence type="predicted"/>
<dbReference type="SUPFAM" id="SSF141130">
    <property type="entry name" value="Acetamidase/Formamidase-like"/>
    <property type="match status" value="1"/>
</dbReference>
<reference evidence="1 2" key="1">
    <citation type="submission" date="2020-11" db="EMBL/GenBank/DDBJ databases">
        <title>Fusibacter basophilias sp. nov.</title>
        <authorList>
            <person name="Qiu D."/>
        </authorList>
    </citation>
    <scope>NUCLEOTIDE SEQUENCE [LARGE SCALE GENOMIC DNA]</scope>
    <source>
        <strain evidence="1 2">Q10-2</strain>
    </source>
</reference>
<dbReference type="EMBL" id="JADKNH010000012">
    <property type="protein sequence ID" value="MBF4695038.1"/>
    <property type="molecule type" value="Genomic_DNA"/>
</dbReference>
<evidence type="ECO:0000313" key="2">
    <source>
        <dbReference type="Proteomes" id="UP000614200"/>
    </source>
</evidence>
<organism evidence="1 2">
    <name type="scientific">Fusibacter ferrireducens</name>
    <dbReference type="NCBI Taxonomy" id="2785058"/>
    <lineage>
        <taxon>Bacteria</taxon>
        <taxon>Bacillati</taxon>
        <taxon>Bacillota</taxon>
        <taxon>Clostridia</taxon>
        <taxon>Eubacteriales</taxon>
        <taxon>Eubacteriales Family XII. Incertae Sedis</taxon>
        <taxon>Fusibacter</taxon>
    </lineage>
</organism>
<dbReference type="PANTHER" id="PTHR31891:SF1">
    <property type="entry name" value="FORMAMIDASE C869.04-RELATED"/>
    <property type="match status" value="1"/>
</dbReference>
<protein>
    <submittedName>
        <fullName evidence="1">Acetamidase/formamidase family protein</fullName>
    </submittedName>
</protein>
<accession>A0ABR9ZX45</accession>
<gene>
    <name evidence="1" type="ORF">ISU02_18210</name>
</gene>